<dbReference type="Gene3D" id="1.10.268.10">
    <property type="entry name" value="Topoisomerase, domain 3"/>
    <property type="match status" value="1"/>
</dbReference>
<keyword evidence="5 7" id="KW-0238">DNA-binding</keyword>
<keyword evidence="11" id="KW-1185">Reference proteome</keyword>
<evidence type="ECO:0000256" key="4">
    <source>
        <dbReference type="ARBA" id="ARBA00023029"/>
    </source>
</evidence>
<evidence type="ECO:0000313" key="10">
    <source>
        <dbReference type="EMBL" id="AOZ72681.1"/>
    </source>
</evidence>
<dbReference type="InterPro" id="IPR002205">
    <property type="entry name" value="Topo_IIA_dom_A"/>
</dbReference>
<feature type="active site" description="O-(5'-phospho-DNA)-tyrosine intermediate" evidence="7">
    <location>
        <position position="125"/>
    </location>
</feature>
<dbReference type="Gene3D" id="3.30.1360.40">
    <property type="match status" value="1"/>
</dbReference>
<dbReference type="GO" id="GO:0009330">
    <property type="term" value="C:DNA topoisomerase type II (double strand cut, ATP-hydrolyzing) complex"/>
    <property type="evidence" value="ECO:0007669"/>
    <property type="project" value="TreeGrafter"/>
</dbReference>
<evidence type="ECO:0000256" key="3">
    <source>
        <dbReference type="ARBA" id="ARBA00012895"/>
    </source>
</evidence>
<evidence type="ECO:0000256" key="8">
    <source>
        <dbReference type="SAM" id="MobiDB-lite"/>
    </source>
</evidence>
<dbReference type="Gene3D" id="3.90.199.10">
    <property type="entry name" value="Topoisomerase II, domain 5"/>
    <property type="match status" value="1"/>
</dbReference>
<protein>
    <recommendedName>
        <fullName evidence="3">DNA topoisomerase (ATP-hydrolyzing)</fullName>
        <ecNumber evidence="3">5.6.2.2</ecNumber>
    </recommendedName>
</protein>
<evidence type="ECO:0000256" key="7">
    <source>
        <dbReference type="PROSITE-ProRule" id="PRU01384"/>
    </source>
</evidence>
<feature type="domain" description="Topo IIA-type catalytic" evidence="9">
    <location>
        <begin position="38"/>
        <end position="502"/>
    </location>
</feature>
<accession>A0A1D9MK02</accession>
<keyword evidence="4 7" id="KW-0799">Topoisomerase</keyword>
<name>A0A1D9MK02_9ACTO</name>
<evidence type="ECO:0000256" key="5">
    <source>
        <dbReference type="ARBA" id="ARBA00023125"/>
    </source>
</evidence>
<dbReference type="SUPFAM" id="SSF101904">
    <property type="entry name" value="GyrA/ParC C-terminal domain-like"/>
    <property type="match status" value="1"/>
</dbReference>
<dbReference type="SMART" id="SM00434">
    <property type="entry name" value="TOP4c"/>
    <property type="match status" value="1"/>
</dbReference>
<dbReference type="Proteomes" id="UP000176288">
    <property type="component" value="Chromosome"/>
</dbReference>
<dbReference type="PANTHER" id="PTHR43493:SF5">
    <property type="entry name" value="DNA GYRASE SUBUNIT A, CHLOROPLASTIC_MITOCHONDRIAL"/>
    <property type="match status" value="1"/>
</dbReference>
<evidence type="ECO:0000256" key="1">
    <source>
        <dbReference type="ARBA" id="ARBA00000185"/>
    </source>
</evidence>
<dbReference type="AlphaFoldDB" id="A0A1D9MK02"/>
<dbReference type="PANTHER" id="PTHR43493">
    <property type="entry name" value="DNA GYRASE/TOPOISOMERASE SUBUNIT A"/>
    <property type="match status" value="1"/>
</dbReference>
<dbReference type="SUPFAM" id="SSF56719">
    <property type="entry name" value="Type II DNA topoisomerase"/>
    <property type="match status" value="1"/>
</dbReference>
<dbReference type="InterPro" id="IPR013760">
    <property type="entry name" value="Topo_IIA-like_dom_sf"/>
</dbReference>
<dbReference type="CDD" id="cd00187">
    <property type="entry name" value="TOP4c"/>
    <property type="match status" value="1"/>
</dbReference>
<dbReference type="STRING" id="1912795.BK816_04735"/>
<dbReference type="Gene3D" id="2.120.10.90">
    <property type="entry name" value="DNA gyrase/topoisomerase IV, subunit A, C-terminal"/>
    <property type="match status" value="1"/>
</dbReference>
<dbReference type="InterPro" id="IPR013758">
    <property type="entry name" value="Topo_IIA_A/C_ab"/>
</dbReference>
<dbReference type="PROSITE" id="PS52040">
    <property type="entry name" value="TOPO_IIA"/>
    <property type="match status" value="1"/>
</dbReference>
<dbReference type="FunFam" id="1.10.268.10:FF:000001">
    <property type="entry name" value="DNA gyrase subunit A"/>
    <property type="match status" value="1"/>
</dbReference>
<dbReference type="OrthoDB" id="9806486at2"/>
<dbReference type="EMBL" id="CP017812">
    <property type="protein sequence ID" value="AOZ72681.1"/>
    <property type="molecule type" value="Genomic_DNA"/>
</dbReference>
<dbReference type="FunFam" id="3.30.1360.40:FF:000002">
    <property type="entry name" value="DNA gyrase subunit A"/>
    <property type="match status" value="1"/>
</dbReference>
<evidence type="ECO:0000256" key="2">
    <source>
        <dbReference type="ARBA" id="ARBA00008263"/>
    </source>
</evidence>
<dbReference type="GO" id="GO:0005737">
    <property type="term" value="C:cytoplasm"/>
    <property type="evidence" value="ECO:0007669"/>
    <property type="project" value="TreeGrafter"/>
</dbReference>
<dbReference type="InterPro" id="IPR006691">
    <property type="entry name" value="GyrA/parC_rep"/>
</dbReference>
<dbReference type="GO" id="GO:0005524">
    <property type="term" value="F:ATP binding"/>
    <property type="evidence" value="ECO:0007669"/>
    <property type="project" value="InterPro"/>
</dbReference>
<dbReference type="GO" id="GO:0003677">
    <property type="term" value="F:DNA binding"/>
    <property type="evidence" value="ECO:0007669"/>
    <property type="project" value="UniProtKB-UniRule"/>
</dbReference>
<dbReference type="Pfam" id="PF00521">
    <property type="entry name" value="DNA_topoisoIV"/>
    <property type="match status" value="1"/>
</dbReference>
<dbReference type="InterPro" id="IPR050220">
    <property type="entry name" value="Type_II_DNA_Topoisomerases"/>
</dbReference>
<evidence type="ECO:0000313" key="11">
    <source>
        <dbReference type="Proteomes" id="UP000176288"/>
    </source>
</evidence>
<dbReference type="InterPro" id="IPR035516">
    <property type="entry name" value="Gyrase/topoIV_suA_C"/>
</dbReference>
<comment type="similarity">
    <text evidence="2">Belongs to the type II topoisomerase GyrA/ParC subunit family.</text>
</comment>
<dbReference type="InterPro" id="IPR013757">
    <property type="entry name" value="Topo_IIA_A_a_sf"/>
</dbReference>
<dbReference type="RefSeq" id="WP_071164147.1">
    <property type="nucleotide sequence ID" value="NZ_CP017812.1"/>
</dbReference>
<comment type="catalytic activity">
    <reaction evidence="1 7">
        <text>ATP-dependent breakage, passage and rejoining of double-stranded DNA.</text>
        <dbReference type="EC" id="5.6.2.2"/>
    </reaction>
</comment>
<dbReference type="GO" id="GO:0034335">
    <property type="term" value="F:DNA negative supercoiling activity"/>
    <property type="evidence" value="ECO:0007669"/>
    <property type="project" value="UniProtKB-ARBA"/>
</dbReference>
<organism evidence="10 11">
    <name type="scientific">Boudabousia tangfeifanii</name>
    <dbReference type="NCBI Taxonomy" id="1912795"/>
    <lineage>
        <taxon>Bacteria</taxon>
        <taxon>Bacillati</taxon>
        <taxon>Actinomycetota</taxon>
        <taxon>Actinomycetes</taxon>
        <taxon>Actinomycetales</taxon>
        <taxon>Actinomycetaceae</taxon>
        <taxon>Boudabousia</taxon>
    </lineage>
</organism>
<gene>
    <name evidence="10" type="ORF">BK816_04735</name>
</gene>
<proteinExistence type="inferred from homology"/>
<feature type="region of interest" description="Disordered" evidence="8">
    <location>
        <begin position="773"/>
        <end position="792"/>
    </location>
</feature>
<keyword evidence="6 7" id="KW-0413">Isomerase</keyword>
<dbReference type="EC" id="5.6.2.2" evidence="3"/>
<evidence type="ECO:0000256" key="6">
    <source>
        <dbReference type="ARBA" id="ARBA00023235"/>
    </source>
</evidence>
<dbReference type="NCBIfam" id="NF004044">
    <property type="entry name" value="PRK05561.1"/>
    <property type="match status" value="1"/>
</dbReference>
<dbReference type="Pfam" id="PF03989">
    <property type="entry name" value="DNA_gyraseA_C"/>
    <property type="match status" value="2"/>
</dbReference>
<reference evidence="10 11" key="1">
    <citation type="submission" date="2016-10" db="EMBL/GenBank/DDBJ databases">
        <title>Actinomyces aegypiusis sp. nov., isolated from the Aegypius monachus in Qinghai Tibet Plateau China.</title>
        <authorList>
            <person name="Wang Y."/>
        </authorList>
    </citation>
    <scope>NUCLEOTIDE SEQUENCE [LARGE SCALE GENOMIC DNA]</scope>
    <source>
        <strain evidence="10 11">VUL4_3</strain>
    </source>
</reference>
<dbReference type="GO" id="GO:0006265">
    <property type="term" value="P:DNA topological change"/>
    <property type="evidence" value="ECO:0007669"/>
    <property type="project" value="UniProtKB-UniRule"/>
</dbReference>
<evidence type="ECO:0000259" key="9">
    <source>
        <dbReference type="PROSITE" id="PS52040"/>
    </source>
</evidence>
<sequence>MAKSTSKVESKVVDTDVSTEMEKSFLEYAYSVIYARALPDARDGMKPVQRRIVYQMSQMGLRPDKGHVKSQRVVGDVMGKLHPHGDAAIYDALVRLAQDFSMRVPLVDGHGNFGSLDDGPAAPRYTEARMAQPALDLVADLDEDVVDFVPNYDNQFMQPEVLPAAFPNLLVNGASGIAVGMATNIPPHNLGEVCAGACHLLENPKATTEELMRFIPGPDLPGGGQIVGLDGVKEAYESGRGAFKTRAKATIERVSPRKMGIIVTELPYMVGPERVIEKIKDMVNSGKVKGISAVTNLTDRHHGLRLVIEVKNGFHPDAVLASLYKHTPLEDSFSINAVALVGGQPQTLGLKRMLEVYLEHRLSVVLRRTQFRLQKRQDRLHLVEGLLIAVLDIDDVIAIIRSSDDVATAKARLMTAFELSEVQAEHILSLQLRRLTKLAKLELETERDDLLAEIAQLQELADSEPKRRAQVGIELRAVAKRLATPRRTVLVADAATVKAGDVPLEVPDEPCQLVLTPQGTIARFAGEEELPTEGDRLTADARRSTLLTSNRATVGVLCEDGMVHKLDVLTVPTLPRATGAPSFAGGTDVNLLVPQISAKPLCLLDLDPEAPPFALGTKQGVVKRVRSEHPISKDDWEAISLNPGDQVIGAAPCPDESELVFVTKLAQLLHFPASAVRPQGLNAGGMGGIALKSGDEVLAFSVISDQEDAYAMTMVADEGGLFGEPIAAVKWTPLSVFPAKGRNTMGVRAMRFLSGQSELSRAWVTNAQPRPLDAQGAPVALPPMNEKRDGSGTAVSSWVEFVN</sequence>
<dbReference type="KEGG" id="avu:BK816_04735"/>